<dbReference type="InterPro" id="IPR036866">
    <property type="entry name" value="RibonucZ/Hydroxyglut_hydro"/>
</dbReference>
<gene>
    <name evidence="7 9" type="primary">gloB</name>
    <name evidence="9" type="ORF">LIN78_02820</name>
</gene>
<feature type="binding site" evidence="7">
    <location>
        <position position="109"/>
    </location>
    <ligand>
        <name>Zn(2+)</name>
        <dbReference type="ChEBI" id="CHEBI:29105"/>
        <label>1</label>
    </ligand>
</feature>
<dbReference type="Gene3D" id="3.60.15.10">
    <property type="entry name" value="Ribonuclease Z/Hydroxyacylglutathione hydrolase-like"/>
    <property type="match status" value="1"/>
</dbReference>
<comment type="catalytic activity">
    <reaction evidence="1 7">
        <text>an S-(2-hydroxyacyl)glutathione + H2O = a 2-hydroxy carboxylate + glutathione + H(+)</text>
        <dbReference type="Rhea" id="RHEA:21864"/>
        <dbReference type="ChEBI" id="CHEBI:15377"/>
        <dbReference type="ChEBI" id="CHEBI:15378"/>
        <dbReference type="ChEBI" id="CHEBI:57925"/>
        <dbReference type="ChEBI" id="CHEBI:58896"/>
        <dbReference type="ChEBI" id="CHEBI:71261"/>
        <dbReference type="EC" id="3.1.2.6"/>
    </reaction>
</comment>
<dbReference type="CDD" id="cd07723">
    <property type="entry name" value="hydroxyacylglutathione_hydrolase_MBL-fold"/>
    <property type="match status" value="1"/>
</dbReference>
<dbReference type="EC" id="3.1.2.6" evidence="7"/>
<reference evidence="9" key="1">
    <citation type="submission" date="2021-10" db="EMBL/GenBank/DDBJ databases">
        <title>The complete genome sequence of Leeia sp. TBRC 13508.</title>
        <authorList>
            <person name="Charoenyingcharoen P."/>
            <person name="Yukphan P."/>
        </authorList>
    </citation>
    <scope>NUCLEOTIDE SEQUENCE</scope>
    <source>
        <strain evidence="9">TBRC 13508</strain>
    </source>
</reference>
<protein>
    <recommendedName>
        <fullName evidence="7">Hydroxyacylglutathione hydrolase</fullName>
        <ecNumber evidence="7">3.1.2.6</ecNumber>
    </recommendedName>
    <alternativeName>
        <fullName evidence="7">Glyoxalase II</fullName>
        <shortName evidence="7">Glx II</shortName>
    </alternativeName>
</protein>
<dbReference type="Pfam" id="PF00753">
    <property type="entry name" value="Lactamase_B"/>
    <property type="match status" value="2"/>
</dbReference>
<name>A0ABS8D2R8_9NEIS</name>
<comment type="subunit">
    <text evidence="7">Monomer.</text>
</comment>
<feature type="domain" description="Metallo-beta-lactamase" evidence="8">
    <location>
        <begin position="12"/>
        <end position="164"/>
    </location>
</feature>
<feature type="binding site" evidence="7">
    <location>
        <position position="126"/>
    </location>
    <ligand>
        <name>Zn(2+)</name>
        <dbReference type="ChEBI" id="CHEBI:29105"/>
        <label>2</label>
    </ligand>
</feature>
<dbReference type="PIRSF" id="PIRSF005457">
    <property type="entry name" value="Glx"/>
    <property type="match status" value="1"/>
</dbReference>
<organism evidence="9 10">
    <name type="scientific">Leeia speluncae</name>
    <dbReference type="NCBI Taxonomy" id="2884804"/>
    <lineage>
        <taxon>Bacteria</taxon>
        <taxon>Pseudomonadati</taxon>
        <taxon>Pseudomonadota</taxon>
        <taxon>Betaproteobacteria</taxon>
        <taxon>Neisseriales</taxon>
        <taxon>Leeiaceae</taxon>
        <taxon>Leeia</taxon>
    </lineage>
</organism>
<dbReference type="SMART" id="SM00849">
    <property type="entry name" value="Lactamase_B"/>
    <property type="match status" value="1"/>
</dbReference>
<evidence type="ECO:0000313" key="9">
    <source>
        <dbReference type="EMBL" id="MCB6182481.1"/>
    </source>
</evidence>
<dbReference type="RefSeq" id="WP_227178235.1">
    <property type="nucleotide sequence ID" value="NZ_JAJBZT010000001.1"/>
</dbReference>
<evidence type="ECO:0000259" key="8">
    <source>
        <dbReference type="SMART" id="SM00849"/>
    </source>
</evidence>
<keyword evidence="4 7" id="KW-0479">Metal-binding</keyword>
<evidence type="ECO:0000256" key="6">
    <source>
        <dbReference type="ARBA" id="ARBA00022833"/>
    </source>
</evidence>
<evidence type="ECO:0000256" key="5">
    <source>
        <dbReference type="ARBA" id="ARBA00022801"/>
    </source>
</evidence>
<accession>A0ABS8D2R8</accession>
<dbReference type="EMBL" id="JAJBZT010000001">
    <property type="protein sequence ID" value="MCB6182481.1"/>
    <property type="molecule type" value="Genomic_DNA"/>
</dbReference>
<comment type="cofactor">
    <cofactor evidence="7">
        <name>Zn(2+)</name>
        <dbReference type="ChEBI" id="CHEBI:29105"/>
    </cofactor>
    <text evidence="7">Binds 2 Zn(2+) ions per subunit.</text>
</comment>
<dbReference type="InterPro" id="IPR035680">
    <property type="entry name" value="Clx_II_MBL"/>
</dbReference>
<feature type="binding site" evidence="7">
    <location>
        <position position="58"/>
    </location>
    <ligand>
        <name>Zn(2+)</name>
        <dbReference type="ChEBI" id="CHEBI:29105"/>
        <label>2</label>
    </ligand>
</feature>
<evidence type="ECO:0000256" key="3">
    <source>
        <dbReference type="ARBA" id="ARBA00006759"/>
    </source>
</evidence>
<evidence type="ECO:0000256" key="4">
    <source>
        <dbReference type="ARBA" id="ARBA00022723"/>
    </source>
</evidence>
<evidence type="ECO:0000256" key="7">
    <source>
        <dbReference type="HAMAP-Rule" id="MF_01374"/>
    </source>
</evidence>
<dbReference type="InterPro" id="IPR017782">
    <property type="entry name" value="Hydroxyacylglutathione_Hdrlase"/>
</dbReference>
<comment type="similarity">
    <text evidence="3 7">Belongs to the metallo-beta-lactamase superfamily. Glyoxalase II family.</text>
</comment>
<feature type="binding site" evidence="7">
    <location>
        <position position="53"/>
    </location>
    <ligand>
        <name>Zn(2+)</name>
        <dbReference type="ChEBI" id="CHEBI:29105"/>
        <label>1</label>
    </ligand>
</feature>
<comment type="function">
    <text evidence="7">Thiolesterase that catalyzes the hydrolysis of S-D-lactoyl-glutathione to form glutathione and D-lactic acid.</text>
</comment>
<dbReference type="Pfam" id="PF16123">
    <property type="entry name" value="HAGH_C"/>
    <property type="match status" value="1"/>
</dbReference>
<proteinExistence type="inferred from homology"/>
<dbReference type="Proteomes" id="UP001165395">
    <property type="component" value="Unassembled WGS sequence"/>
</dbReference>
<sequence length="259" mass="28860">MLTLVSLRAFDDNYIWVLQNGTDAIVVDPGDAKPVAKYLTANQLNLQAIFCTHHHGDHIGGIAELTAKYPQCDVYAPPTARFDHLRTCSFQSEIIVLGKSFEVMSVPGHTIDHIAFYGEPWLFCGDTLFGAGCGRLFEGSPLEMQTSLDKLSALPNTTLVCCAHEYTLSNLKFAQAVMPSNTFVQKRILADQALRATDQPTLPSTLLVEKETNPFLNPTDEELISQVQGWVKQNFPQEAPLAKDRLTTFTLLREWKNVF</sequence>
<dbReference type="NCBIfam" id="TIGR03413">
    <property type="entry name" value="GSH_gloB"/>
    <property type="match status" value="1"/>
</dbReference>
<dbReference type="InterPro" id="IPR001279">
    <property type="entry name" value="Metallo-B-lactamas"/>
</dbReference>
<keyword evidence="10" id="KW-1185">Reference proteome</keyword>
<dbReference type="InterPro" id="IPR032282">
    <property type="entry name" value="HAGH_C"/>
</dbReference>
<dbReference type="SUPFAM" id="SSF56281">
    <property type="entry name" value="Metallo-hydrolase/oxidoreductase"/>
    <property type="match status" value="1"/>
</dbReference>
<dbReference type="PANTHER" id="PTHR43705">
    <property type="entry name" value="HYDROXYACYLGLUTATHIONE HYDROLASE"/>
    <property type="match status" value="1"/>
</dbReference>
<feature type="binding site" evidence="7">
    <location>
        <position position="57"/>
    </location>
    <ligand>
        <name>Zn(2+)</name>
        <dbReference type="ChEBI" id="CHEBI:29105"/>
        <label>2</label>
    </ligand>
</feature>
<keyword evidence="6 7" id="KW-0862">Zinc</keyword>
<evidence type="ECO:0000256" key="1">
    <source>
        <dbReference type="ARBA" id="ARBA00001623"/>
    </source>
</evidence>
<keyword evidence="5 7" id="KW-0378">Hydrolase</keyword>
<comment type="caution">
    <text evidence="9">The sequence shown here is derived from an EMBL/GenBank/DDBJ whole genome shotgun (WGS) entry which is preliminary data.</text>
</comment>
<dbReference type="GO" id="GO:0004416">
    <property type="term" value="F:hydroxyacylglutathione hydrolase activity"/>
    <property type="evidence" value="ECO:0007669"/>
    <property type="project" value="UniProtKB-EC"/>
</dbReference>
<comment type="pathway">
    <text evidence="2 7">Secondary metabolite metabolism; methylglyoxal degradation; (R)-lactate from methylglyoxal: step 2/2.</text>
</comment>
<feature type="binding site" evidence="7">
    <location>
        <position position="126"/>
    </location>
    <ligand>
        <name>Zn(2+)</name>
        <dbReference type="ChEBI" id="CHEBI:29105"/>
        <label>1</label>
    </ligand>
</feature>
<feature type="binding site" evidence="7">
    <location>
        <position position="164"/>
    </location>
    <ligand>
        <name>Zn(2+)</name>
        <dbReference type="ChEBI" id="CHEBI:29105"/>
        <label>2</label>
    </ligand>
</feature>
<evidence type="ECO:0000313" key="10">
    <source>
        <dbReference type="Proteomes" id="UP001165395"/>
    </source>
</evidence>
<dbReference type="PANTHER" id="PTHR43705:SF1">
    <property type="entry name" value="HYDROXYACYLGLUTATHIONE HYDROLASE GLOB"/>
    <property type="match status" value="1"/>
</dbReference>
<feature type="binding site" evidence="7">
    <location>
        <position position="55"/>
    </location>
    <ligand>
        <name>Zn(2+)</name>
        <dbReference type="ChEBI" id="CHEBI:29105"/>
        <label>1</label>
    </ligand>
</feature>
<evidence type="ECO:0000256" key="2">
    <source>
        <dbReference type="ARBA" id="ARBA00004963"/>
    </source>
</evidence>
<dbReference type="HAMAP" id="MF_01374">
    <property type="entry name" value="Glyoxalase_2"/>
    <property type="match status" value="1"/>
</dbReference>
<dbReference type="InterPro" id="IPR050110">
    <property type="entry name" value="Glyoxalase_II_hydrolase"/>
</dbReference>